<dbReference type="Proteomes" id="UP000282957">
    <property type="component" value="Unassembled WGS sequence"/>
</dbReference>
<evidence type="ECO:0000256" key="2">
    <source>
        <dbReference type="ARBA" id="ARBA00023172"/>
    </source>
</evidence>
<organism evidence="5 6">
    <name type="scientific">Rhodovarius crocodyli</name>
    <dbReference type="NCBI Taxonomy" id="1979269"/>
    <lineage>
        <taxon>Bacteria</taxon>
        <taxon>Pseudomonadati</taxon>
        <taxon>Pseudomonadota</taxon>
        <taxon>Alphaproteobacteria</taxon>
        <taxon>Acetobacterales</taxon>
        <taxon>Roseomonadaceae</taxon>
        <taxon>Rhodovarius</taxon>
    </lineage>
</organism>
<dbReference type="InterPro" id="IPR002104">
    <property type="entry name" value="Integrase_catalytic"/>
</dbReference>
<keyword evidence="1" id="KW-0229">DNA integration</keyword>
<dbReference type="GO" id="GO:0006310">
    <property type="term" value="P:DNA recombination"/>
    <property type="evidence" value="ECO:0007669"/>
    <property type="project" value="UniProtKB-KW"/>
</dbReference>
<dbReference type="PROSITE" id="PS51898">
    <property type="entry name" value="TYR_RECOMBINASE"/>
    <property type="match status" value="1"/>
</dbReference>
<dbReference type="PANTHER" id="PTHR30349">
    <property type="entry name" value="PHAGE INTEGRASE-RELATED"/>
    <property type="match status" value="1"/>
</dbReference>
<dbReference type="AlphaFoldDB" id="A0A437M2A1"/>
<evidence type="ECO:0000313" key="6">
    <source>
        <dbReference type="Proteomes" id="UP000282957"/>
    </source>
</evidence>
<reference evidence="5 6" key="1">
    <citation type="submission" date="2019-01" db="EMBL/GenBank/DDBJ databases">
        <authorList>
            <person name="Chen W.-M."/>
        </authorList>
    </citation>
    <scope>NUCLEOTIDE SEQUENCE [LARGE SCALE GENOMIC DNA]</scope>
    <source>
        <strain evidence="5 6">CCP-6</strain>
    </source>
</reference>
<dbReference type="PANTHER" id="PTHR30349:SF64">
    <property type="entry name" value="PROPHAGE INTEGRASE INTD-RELATED"/>
    <property type="match status" value="1"/>
</dbReference>
<dbReference type="OrthoDB" id="7216962at2"/>
<dbReference type="Pfam" id="PF00589">
    <property type="entry name" value="Phage_integrase"/>
    <property type="match status" value="1"/>
</dbReference>
<feature type="domain" description="Tyr recombinase" evidence="4">
    <location>
        <begin position="156"/>
        <end position="334"/>
    </location>
</feature>
<dbReference type="InterPro" id="IPR013762">
    <property type="entry name" value="Integrase-like_cat_sf"/>
</dbReference>
<dbReference type="GO" id="GO:0003677">
    <property type="term" value="F:DNA binding"/>
    <property type="evidence" value="ECO:0007669"/>
    <property type="project" value="InterPro"/>
</dbReference>
<gene>
    <name evidence="5" type="ORF">EOD42_20375</name>
</gene>
<feature type="compositionally biased region" description="Basic and acidic residues" evidence="3">
    <location>
        <begin position="250"/>
        <end position="262"/>
    </location>
</feature>
<evidence type="ECO:0000259" key="4">
    <source>
        <dbReference type="PROSITE" id="PS51898"/>
    </source>
</evidence>
<dbReference type="InterPro" id="IPR050090">
    <property type="entry name" value="Tyrosine_recombinase_XerCD"/>
</dbReference>
<keyword evidence="2" id="KW-0233">DNA recombination</keyword>
<dbReference type="RefSeq" id="WP_127789432.1">
    <property type="nucleotide sequence ID" value="NZ_SACL01000009.1"/>
</dbReference>
<evidence type="ECO:0000256" key="1">
    <source>
        <dbReference type="ARBA" id="ARBA00022908"/>
    </source>
</evidence>
<dbReference type="EMBL" id="SACL01000009">
    <property type="protein sequence ID" value="RVT91685.1"/>
    <property type="molecule type" value="Genomic_DNA"/>
</dbReference>
<accession>A0A437M2A1</accession>
<dbReference type="InterPro" id="IPR011010">
    <property type="entry name" value="DNA_brk_join_enz"/>
</dbReference>
<proteinExistence type="predicted"/>
<dbReference type="GO" id="GO:0015074">
    <property type="term" value="P:DNA integration"/>
    <property type="evidence" value="ECO:0007669"/>
    <property type="project" value="UniProtKB-KW"/>
</dbReference>
<name>A0A437M2A1_9PROT</name>
<dbReference type="Gene3D" id="1.10.443.10">
    <property type="entry name" value="Intergrase catalytic core"/>
    <property type="match status" value="1"/>
</dbReference>
<keyword evidence="6" id="KW-1185">Reference proteome</keyword>
<feature type="region of interest" description="Disordered" evidence="3">
    <location>
        <begin position="247"/>
        <end position="272"/>
    </location>
</feature>
<dbReference type="SUPFAM" id="SSF56349">
    <property type="entry name" value="DNA breaking-rejoining enzymes"/>
    <property type="match status" value="1"/>
</dbReference>
<evidence type="ECO:0000313" key="5">
    <source>
        <dbReference type="EMBL" id="RVT91685.1"/>
    </source>
</evidence>
<dbReference type="CDD" id="cd00796">
    <property type="entry name" value="INT_Rci_Hp1_C"/>
    <property type="match status" value="1"/>
</dbReference>
<sequence length="357" mass="39637">MPLKVVARAGTATLYVRGTVRGQSVFESTGTSDPEKAEAYRSKREAELWDRSVYGAKAVVGFAHAVASYLEERERRPADKALISKLLDHYGTIQLGKITQETLPAAYRACLKKGTEAAPATKLRNVLVPLRAILEHAAIMGWCARPAFKAPEVPKQVTPYLRPAEATALVQAAAPHLRPLLVFLIGTGVRLSEALELDWSKVDLRGGRATVWQKQQDERDVELPPAVLAALSALPLRKGPVFRPPARAGRKIDSYRDNDREGGGQIKSGWAGARKRAGLSPEITPHDCRHTWATWHYCIHKDLQRLRDEGGWGSVKMVERYAKRMPDAYREEATAWLDGRAKSVQSAKRQRRKAQNA</sequence>
<comment type="caution">
    <text evidence="5">The sequence shown here is derived from an EMBL/GenBank/DDBJ whole genome shotgun (WGS) entry which is preliminary data.</text>
</comment>
<evidence type="ECO:0000256" key="3">
    <source>
        <dbReference type="SAM" id="MobiDB-lite"/>
    </source>
</evidence>
<protein>
    <submittedName>
        <fullName evidence="5">Site-specific integrase</fullName>
    </submittedName>
</protein>